<dbReference type="Pfam" id="PF19540">
    <property type="entry name" value="DUF6064"/>
    <property type="match status" value="1"/>
</dbReference>
<accession>A0AAU8CK28</accession>
<sequence>MSEWWTYRPEDFLLFSPRVYWRMFELQNETLWPLHLVTVAAGLVIILVLLRRPKHGGGLIGFFLATLWVFVGWSFLWNRYAAINWAITYVIPIFALQALMLAIASITRGGLTFDRRGVAGWAGLLLATCGLVLYPLLPPLTERPLPSAEVFGIAPDPTAIVTLGLLLAARGRLLPTLLPIPLLWCVLSSLTLWAMDDQQAWLPLLVVAIVLVALGLQSVIRHYGRGA</sequence>
<dbReference type="InterPro" id="IPR045708">
    <property type="entry name" value="DUF6064"/>
</dbReference>
<feature type="transmembrane region" description="Helical" evidence="1">
    <location>
        <begin position="118"/>
        <end position="137"/>
    </location>
</feature>
<evidence type="ECO:0000256" key="1">
    <source>
        <dbReference type="SAM" id="Phobius"/>
    </source>
</evidence>
<feature type="transmembrane region" description="Helical" evidence="1">
    <location>
        <begin position="201"/>
        <end position="220"/>
    </location>
</feature>
<keyword evidence="1" id="KW-0472">Membrane</keyword>
<feature type="transmembrane region" description="Helical" evidence="1">
    <location>
        <begin position="82"/>
        <end position="106"/>
    </location>
</feature>
<gene>
    <name evidence="2" type="ORF">ABVK50_18290</name>
</gene>
<dbReference type="RefSeq" id="WP_353645218.1">
    <property type="nucleotide sequence ID" value="NZ_CP159253.1"/>
</dbReference>
<dbReference type="EMBL" id="CP159253">
    <property type="protein sequence ID" value="XCG47230.1"/>
    <property type="molecule type" value="Genomic_DNA"/>
</dbReference>
<feature type="transmembrane region" description="Helical" evidence="1">
    <location>
        <begin position="176"/>
        <end position="195"/>
    </location>
</feature>
<evidence type="ECO:0000313" key="2">
    <source>
        <dbReference type="EMBL" id="XCG47230.1"/>
    </source>
</evidence>
<feature type="transmembrane region" description="Helical" evidence="1">
    <location>
        <begin position="57"/>
        <end position="76"/>
    </location>
</feature>
<dbReference type="AlphaFoldDB" id="A0AAU8CK28"/>
<keyword evidence="1" id="KW-0812">Transmembrane</keyword>
<keyword evidence="1" id="KW-1133">Transmembrane helix</keyword>
<protein>
    <submittedName>
        <fullName evidence="2">DUF6064 family protein</fullName>
    </submittedName>
</protein>
<name>A0AAU8CK28_9HYPH</name>
<reference evidence="2" key="1">
    <citation type="submission" date="2024-06" db="EMBL/GenBank/DDBJ databases">
        <title>Mesorhizobium karijinii sp. nov., a symbiont of the iconic Swainsona formosa from arid Australia.</title>
        <authorList>
            <person name="Hill Y.J."/>
            <person name="Watkin E.L.J."/>
            <person name="O'Hara G.W."/>
            <person name="Terpolilli J."/>
            <person name="Tye M.L."/>
            <person name="Kohlmeier M.G."/>
        </authorList>
    </citation>
    <scope>NUCLEOTIDE SEQUENCE</scope>
    <source>
        <strain evidence="2">WSM2240</strain>
    </source>
</reference>
<feature type="transmembrane region" description="Helical" evidence="1">
    <location>
        <begin position="149"/>
        <end position="169"/>
    </location>
</feature>
<proteinExistence type="predicted"/>
<organism evidence="2">
    <name type="scientific">Mesorhizobium sp. WSM2240</name>
    <dbReference type="NCBI Taxonomy" id="3228851"/>
    <lineage>
        <taxon>Bacteria</taxon>
        <taxon>Pseudomonadati</taxon>
        <taxon>Pseudomonadota</taxon>
        <taxon>Alphaproteobacteria</taxon>
        <taxon>Hyphomicrobiales</taxon>
        <taxon>Phyllobacteriaceae</taxon>
        <taxon>Mesorhizobium</taxon>
    </lineage>
</organism>
<feature type="transmembrane region" description="Helical" evidence="1">
    <location>
        <begin position="31"/>
        <end position="50"/>
    </location>
</feature>